<gene>
    <name evidence="3" type="ORF">J2851_005791</name>
</gene>
<evidence type="ECO:0000313" key="4">
    <source>
        <dbReference type="Proteomes" id="UP000781958"/>
    </source>
</evidence>
<keyword evidence="2" id="KW-0472">Membrane</keyword>
<dbReference type="EMBL" id="JAGINP010000026">
    <property type="protein sequence ID" value="MBP2295976.1"/>
    <property type="molecule type" value="Genomic_DNA"/>
</dbReference>
<dbReference type="RefSeq" id="WP_209770656.1">
    <property type="nucleotide sequence ID" value="NZ_JAGINP010000026.1"/>
</dbReference>
<feature type="region of interest" description="Disordered" evidence="1">
    <location>
        <begin position="156"/>
        <end position="181"/>
    </location>
</feature>
<protein>
    <submittedName>
        <fullName evidence="3">Uncharacterized protein</fullName>
    </submittedName>
</protein>
<reference evidence="3 4" key="1">
    <citation type="submission" date="2021-03" db="EMBL/GenBank/DDBJ databases">
        <title>Genomic Encyclopedia of Type Strains, Phase III (KMG-III): the genomes of soil and plant-associated and newly described type strains.</title>
        <authorList>
            <person name="Whitman W."/>
        </authorList>
    </citation>
    <scope>NUCLEOTIDE SEQUENCE [LARGE SCALE GENOMIC DNA]</scope>
    <source>
        <strain evidence="3 4">IMMIB AFH-6</strain>
    </source>
</reference>
<proteinExistence type="predicted"/>
<keyword evidence="4" id="KW-1185">Reference proteome</keyword>
<name>A0ABS4STU2_9PROT</name>
<comment type="caution">
    <text evidence="3">The sequence shown here is derived from an EMBL/GenBank/DDBJ whole genome shotgun (WGS) entry which is preliminary data.</text>
</comment>
<accession>A0ABS4STU2</accession>
<feature type="transmembrane region" description="Helical" evidence="2">
    <location>
        <begin position="115"/>
        <end position="137"/>
    </location>
</feature>
<sequence>MNWNKGLLRVWLVAAVLWAAAVAGYGAMALGGRPAAASGVYAYSTAAEAFVPQQLAVTDGVLEDGVVRGVIVRIELDDHTTLFAPRDLGEDRLREITQRFQDQHAPVGARALLPWALGALLPPVGILLAGVLLSWILRGFRPGAVAAPLAEDTAPAEEPAAEAATAGWTSSSSSLPPFIRTLGPVQRRGRAPVRVLGQTGR</sequence>
<evidence type="ECO:0000256" key="1">
    <source>
        <dbReference type="SAM" id="MobiDB-lite"/>
    </source>
</evidence>
<keyword evidence="2" id="KW-1133">Transmembrane helix</keyword>
<dbReference type="Proteomes" id="UP000781958">
    <property type="component" value="Unassembled WGS sequence"/>
</dbReference>
<evidence type="ECO:0000256" key="2">
    <source>
        <dbReference type="SAM" id="Phobius"/>
    </source>
</evidence>
<feature type="compositionally biased region" description="Low complexity" evidence="1">
    <location>
        <begin position="156"/>
        <end position="177"/>
    </location>
</feature>
<evidence type="ECO:0000313" key="3">
    <source>
        <dbReference type="EMBL" id="MBP2295976.1"/>
    </source>
</evidence>
<organism evidence="3 4">
    <name type="scientific">Azospirillum rugosum</name>
    <dbReference type="NCBI Taxonomy" id="416170"/>
    <lineage>
        <taxon>Bacteria</taxon>
        <taxon>Pseudomonadati</taxon>
        <taxon>Pseudomonadota</taxon>
        <taxon>Alphaproteobacteria</taxon>
        <taxon>Rhodospirillales</taxon>
        <taxon>Azospirillaceae</taxon>
        <taxon>Azospirillum</taxon>
    </lineage>
</organism>
<keyword evidence="2" id="KW-0812">Transmembrane</keyword>